<dbReference type="AlphaFoldDB" id="A0A1G2KSD3"/>
<reference evidence="1 2" key="1">
    <citation type="journal article" date="2016" name="Nat. Commun.">
        <title>Thousands of microbial genomes shed light on interconnected biogeochemical processes in an aquifer system.</title>
        <authorList>
            <person name="Anantharaman K."/>
            <person name="Brown C.T."/>
            <person name="Hug L.A."/>
            <person name="Sharon I."/>
            <person name="Castelle C.J."/>
            <person name="Probst A.J."/>
            <person name="Thomas B.C."/>
            <person name="Singh A."/>
            <person name="Wilkins M.J."/>
            <person name="Karaoz U."/>
            <person name="Brodie E.L."/>
            <person name="Williams K.H."/>
            <person name="Hubbard S.S."/>
            <person name="Banfield J.F."/>
        </authorList>
    </citation>
    <scope>NUCLEOTIDE SEQUENCE [LARGE SCALE GENOMIC DNA]</scope>
</reference>
<protein>
    <submittedName>
        <fullName evidence="1">Uncharacterized protein</fullName>
    </submittedName>
</protein>
<evidence type="ECO:0000313" key="1">
    <source>
        <dbReference type="EMBL" id="OHA01482.1"/>
    </source>
</evidence>
<accession>A0A1G2KSD3</accession>
<evidence type="ECO:0000313" key="2">
    <source>
        <dbReference type="Proteomes" id="UP000177811"/>
    </source>
</evidence>
<comment type="caution">
    <text evidence="1">The sequence shown here is derived from an EMBL/GenBank/DDBJ whole genome shotgun (WGS) entry which is preliminary data.</text>
</comment>
<proteinExistence type="predicted"/>
<gene>
    <name evidence="1" type="ORF">A3C16_05550</name>
</gene>
<sequence>MILLERGFFKVFMRGSMDEEKKLCSDHGIALYSFDLSAERLGGAKVCRFIVWYCPRIDCRYYEHDPRGLKPHTGLYSVAKAYDPLMTHAVVLMHILQKKMVSHLTGDGK</sequence>
<organism evidence="1 2">
    <name type="scientific">Candidatus Sungbacteria bacterium RIFCSPHIGHO2_02_FULL_51_29</name>
    <dbReference type="NCBI Taxonomy" id="1802273"/>
    <lineage>
        <taxon>Bacteria</taxon>
        <taxon>Candidatus Sungiibacteriota</taxon>
    </lineage>
</organism>
<name>A0A1G2KSD3_9BACT</name>
<dbReference type="Proteomes" id="UP000177811">
    <property type="component" value="Unassembled WGS sequence"/>
</dbReference>
<dbReference type="EMBL" id="MHQL01000062">
    <property type="protein sequence ID" value="OHA01482.1"/>
    <property type="molecule type" value="Genomic_DNA"/>
</dbReference>